<organism evidence="1 2">
    <name type="scientific">Fusarium oxysporum f. sp. lycopersici (strain 4287 / CBS 123668 / FGSC 9935 / NRRL 34936)</name>
    <name type="common">Fusarium vascular wilt of tomato</name>
    <dbReference type="NCBI Taxonomy" id="426428"/>
    <lineage>
        <taxon>Eukaryota</taxon>
        <taxon>Fungi</taxon>
        <taxon>Dikarya</taxon>
        <taxon>Ascomycota</taxon>
        <taxon>Pezizomycotina</taxon>
        <taxon>Sordariomycetes</taxon>
        <taxon>Hypocreomycetidae</taxon>
        <taxon>Hypocreales</taxon>
        <taxon>Nectriaceae</taxon>
        <taxon>Fusarium</taxon>
        <taxon>Fusarium oxysporum species complex</taxon>
    </lineage>
</organism>
<sequence length="93" mass="10784">MPHSTNVTDERMLLHFGYQVFDREIQRLWRHLESKLSIPCEIVDFIDLERAKPGIDMPWCRYHDRSSGVCLLAVIKGADIKGVDAAEFIPQEE</sequence>
<accession>A0A0J9WH24</accession>
<dbReference type="AlphaFoldDB" id="A0A0J9WH24"/>
<gene>
    <name evidence="1" type="ORF">FOXG_18082</name>
</gene>
<dbReference type="RefSeq" id="XP_018234082.1">
    <property type="nucleotide sequence ID" value="XM_018398129.1"/>
</dbReference>
<dbReference type="EMBL" id="DS231696">
    <property type="protein sequence ID" value="KNA96036.1"/>
    <property type="molecule type" value="Genomic_DNA"/>
</dbReference>
<dbReference type="Proteomes" id="UP000009097">
    <property type="component" value="Unassembled WGS sequence"/>
</dbReference>
<evidence type="ECO:0000313" key="1">
    <source>
        <dbReference type="EMBL" id="KNA96036.1"/>
    </source>
</evidence>
<reference evidence="1" key="1">
    <citation type="submission" date="2007-04" db="EMBL/GenBank/DDBJ databases">
        <authorList>
            <consortium name="The Broad Institute Genome Sequencing Platform"/>
            <person name="Birren B."/>
            <person name="Lander E."/>
            <person name="Galagan J."/>
            <person name="Nusbaum C."/>
            <person name="Devon K."/>
            <person name="Ma L.-J."/>
            <person name="Jaffe D."/>
            <person name="Butler J."/>
            <person name="Alvarez P."/>
            <person name="Gnerre S."/>
            <person name="Grabherr M."/>
            <person name="Kleber M."/>
            <person name="Mauceli E."/>
            <person name="Brockman W."/>
            <person name="MacCallum I.A."/>
            <person name="Young S."/>
            <person name="LaButti K."/>
            <person name="DeCaprio D."/>
            <person name="Crawford M."/>
            <person name="Koehrsen M."/>
            <person name="Engels R."/>
            <person name="Montgomery P."/>
            <person name="Pearson M."/>
            <person name="Howarth C."/>
            <person name="Larson L."/>
            <person name="White J."/>
            <person name="O'Leary S."/>
            <person name="Kodira C."/>
            <person name="Zeng Q."/>
            <person name="Yandava C."/>
            <person name="Alvarado L."/>
            <person name="Kistler C."/>
            <person name="Shim W.-B."/>
            <person name="Kang S."/>
            <person name="Woloshuk C."/>
        </authorList>
    </citation>
    <scope>NUCLEOTIDE SEQUENCE</scope>
    <source>
        <strain evidence="1">4287</strain>
    </source>
</reference>
<reference evidence="1" key="2">
    <citation type="journal article" date="2010" name="Nature">
        <title>Comparative genomics reveals mobile pathogenicity chromosomes in Fusarium.</title>
        <authorList>
            <person name="Ma L.J."/>
            <person name="van der Does H.C."/>
            <person name="Borkovich K.A."/>
            <person name="Coleman J.J."/>
            <person name="Daboussi M.J."/>
            <person name="Di Pietro A."/>
            <person name="Dufresne M."/>
            <person name="Freitag M."/>
            <person name="Grabherr M."/>
            <person name="Henrissat B."/>
            <person name="Houterman P.M."/>
            <person name="Kang S."/>
            <person name="Shim W.B."/>
            <person name="Woloshuk C."/>
            <person name="Xie X."/>
            <person name="Xu J.R."/>
            <person name="Antoniw J."/>
            <person name="Baker S.E."/>
            <person name="Bluhm B.H."/>
            <person name="Breakspear A."/>
            <person name="Brown D.W."/>
            <person name="Butchko R.A."/>
            <person name="Chapman S."/>
            <person name="Coulson R."/>
            <person name="Coutinho P.M."/>
            <person name="Danchin E.G."/>
            <person name="Diener A."/>
            <person name="Gale L.R."/>
            <person name="Gardiner D.M."/>
            <person name="Goff S."/>
            <person name="Hammond-Kosack K.E."/>
            <person name="Hilburn K."/>
            <person name="Hua-Van A."/>
            <person name="Jonkers W."/>
            <person name="Kazan K."/>
            <person name="Kodira C.D."/>
            <person name="Koehrsen M."/>
            <person name="Kumar L."/>
            <person name="Lee Y.H."/>
            <person name="Li L."/>
            <person name="Manners J.M."/>
            <person name="Miranda-Saavedra D."/>
            <person name="Mukherjee M."/>
            <person name="Park G."/>
            <person name="Park J."/>
            <person name="Park S.Y."/>
            <person name="Proctor R.H."/>
            <person name="Regev A."/>
            <person name="Ruiz-Roldan M.C."/>
            <person name="Sain D."/>
            <person name="Sakthikumar S."/>
            <person name="Sykes S."/>
            <person name="Schwartz D.C."/>
            <person name="Turgeon B.G."/>
            <person name="Wapinski I."/>
            <person name="Yoder O."/>
            <person name="Young S."/>
            <person name="Zeng Q."/>
            <person name="Zhou S."/>
            <person name="Galagan J."/>
            <person name="Cuomo C.A."/>
            <person name="Kistler H.C."/>
            <person name="Rep M."/>
        </authorList>
    </citation>
    <scope>NUCLEOTIDE SEQUENCE [LARGE SCALE GENOMIC DNA]</scope>
    <source>
        <strain evidence="1">4287</strain>
    </source>
</reference>
<name>A0A0J9WH24_FUSO4</name>
<dbReference type="VEuPathDB" id="FungiDB:FOXG_18082"/>
<protein>
    <submittedName>
        <fullName evidence="1">Uncharacterized protein</fullName>
    </submittedName>
</protein>
<evidence type="ECO:0000313" key="2">
    <source>
        <dbReference type="Proteomes" id="UP000009097"/>
    </source>
</evidence>
<proteinExistence type="predicted"/>
<dbReference type="KEGG" id="fox:FOXG_18082"/>
<dbReference type="GeneID" id="28958788"/>